<evidence type="ECO:0000256" key="2">
    <source>
        <dbReference type="ARBA" id="ARBA00022692"/>
    </source>
</evidence>
<feature type="compositionally biased region" description="Basic and acidic residues" evidence="6">
    <location>
        <begin position="460"/>
        <end position="478"/>
    </location>
</feature>
<name>A0A0C3NT32_PHLG1</name>
<feature type="transmembrane region" description="Helical" evidence="7">
    <location>
        <begin position="174"/>
        <end position="198"/>
    </location>
</feature>
<feature type="region of interest" description="Disordered" evidence="6">
    <location>
        <begin position="599"/>
        <end position="632"/>
    </location>
</feature>
<keyword evidence="10" id="KW-1185">Reference proteome</keyword>
<evidence type="ECO:0000259" key="8">
    <source>
        <dbReference type="PROSITE" id="PS51846"/>
    </source>
</evidence>
<dbReference type="SUPFAM" id="SSF54631">
    <property type="entry name" value="CBS-domain pair"/>
    <property type="match status" value="1"/>
</dbReference>
<dbReference type="OrthoDB" id="5353557at2759"/>
<feature type="compositionally biased region" description="Basic residues" evidence="6">
    <location>
        <begin position="440"/>
        <end position="454"/>
    </location>
</feature>
<gene>
    <name evidence="9" type="ORF">PHLGIDRAFT_88185</name>
</gene>
<feature type="compositionally biased region" description="Acidic residues" evidence="6">
    <location>
        <begin position="416"/>
        <end position="431"/>
    </location>
</feature>
<sequence length="730" mass="79439">MVPTPLNLRTRSPGILVPIAQFIVHHVPKLITTVLYGQDAASEPSVNAHTWAKRKEKHDTKFVVFAVLIPILVLLSGLFAGLTLGYMSLDETQLHVLSTSGTPKQKEYARKIEPIRKNGHLLLVTLLLANMIVNESLPVISDPVLGGGVQSVVVSTVLIVIFSEIIPQSLCTRYGLAIGAQMAWFVRILIYALGVVAWPVAKLLELTLGPHHGIMYRRGELKELIAMHAATGELGGDLNKDTITIIGATLDLQEKVVKQAMTPIENVFMLDIETKLDPETMRKIGDTGHSRIPVYEEVEVLSLTNGAISSDEKSVPSTSRKAKKIIGILLVKQCLMLDPKDATPLRSLKLNSIPCVVNNMSLLTILDRFQNGRSHMAIVSRYSEERAASVKKEVKKNLTRRLKERIGISDSSGSETDPDSDSSDDENETETNAEGSVKGSTKKGWRRRSKRKGSKGSQSDIEKGDRKCAAEKEDDKTKGNAAASQGAWAKLTAPGREQLMPDDAVLPKDNANEFLSTLDPSIAPLGIITLEDVLEELIGEEIYDEFDREGGHLTSYVSPRAGKKLLSRGRDAYSVPQFSPGAAAEGTTAVSAVDYASSAPKPTATRSYPISMPPSPNLAASHDDGTISRTPSLGHSINALAIHRKVRHANERSQSPAASGALTHRDRSQQRRSRSEGEMAVQGFTPSSAPRERIADLHKEPQDMDGLRIPDAQERSGPDIAHADGERKKD</sequence>
<dbReference type="Pfam" id="PF01595">
    <property type="entry name" value="CNNM"/>
    <property type="match status" value="1"/>
</dbReference>
<dbReference type="Gene3D" id="3.10.580.10">
    <property type="entry name" value="CBS-domain"/>
    <property type="match status" value="2"/>
</dbReference>
<protein>
    <recommendedName>
        <fullName evidence="8">CNNM transmembrane domain-containing protein</fullName>
    </recommendedName>
</protein>
<evidence type="ECO:0000313" key="10">
    <source>
        <dbReference type="Proteomes" id="UP000053257"/>
    </source>
</evidence>
<evidence type="ECO:0000256" key="6">
    <source>
        <dbReference type="SAM" id="MobiDB-lite"/>
    </source>
</evidence>
<dbReference type="FunFam" id="3.10.580.10:FF:000053">
    <property type="entry name" value="Unplaced genomic scaffold supercont1.12, whole genome shotgun sequence"/>
    <property type="match status" value="1"/>
</dbReference>
<proteinExistence type="predicted"/>
<evidence type="ECO:0000256" key="4">
    <source>
        <dbReference type="ARBA" id="ARBA00023136"/>
    </source>
</evidence>
<dbReference type="GO" id="GO:0016020">
    <property type="term" value="C:membrane"/>
    <property type="evidence" value="ECO:0007669"/>
    <property type="project" value="UniProtKB-SubCell"/>
</dbReference>
<evidence type="ECO:0000256" key="5">
    <source>
        <dbReference type="PROSITE-ProRule" id="PRU01193"/>
    </source>
</evidence>
<dbReference type="PROSITE" id="PS51846">
    <property type="entry name" value="CNNM"/>
    <property type="match status" value="1"/>
</dbReference>
<feature type="compositionally biased region" description="Basic and acidic residues" evidence="6">
    <location>
        <begin position="663"/>
        <end position="677"/>
    </location>
</feature>
<dbReference type="GO" id="GO:0030026">
    <property type="term" value="P:intracellular manganese ion homeostasis"/>
    <property type="evidence" value="ECO:0007669"/>
    <property type="project" value="TreeGrafter"/>
</dbReference>
<feature type="transmembrane region" description="Helical" evidence="7">
    <location>
        <begin position="62"/>
        <end position="87"/>
    </location>
</feature>
<dbReference type="InterPro" id="IPR044751">
    <property type="entry name" value="Ion_transp-like_CBS"/>
</dbReference>
<dbReference type="PANTHER" id="PTHR12064:SF90">
    <property type="entry name" value="CNNM TRANSMEMBRANE DOMAIN-CONTAINING PROTEIN"/>
    <property type="match status" value="1"/>
</dbReference>
<evidence type="ECO:0000313" key="9">
    <source>
        <dbReference type="EMBL" id="KIP08389.1"/>
    </source>
</evidence>
<feature type="compositionally biased region" description="Basic and acidic residues" evidence="6">
    <location>
        <begin position="690"/>
        <end position="730"/>
    </location>
</feature>
<evidence type="ECO:0000256" key="3">
    <source>
        <dbReference type="ARBA" id="ARBA00022989"/>
    </source>
</evidence>
<keyword evidence="4 5" id="KW-0472">Membrane</keyword>
<dbReference type="Proteomes" id="UP000053257">
    <property type="component" value="Unassembled WGS sequence"/>
</dbReference>
<evidence type="ECO:0000256" key="7">
    <source>
        <dbReference type="SAM" id="Phobius"/>
    </source>
</evidence>
<dbReference type="InterPro" id="IPR046342">
    <property type="entry name" value="CBS_dom_sf"/>
</dbReference>
<dbReference type="InterPro" id="IPR002550">
    <property type="entry name" value="CNNM"/>
</dbReference>
<evidence type="ECO:0000256" key="1">
    <source>
        <dbReference type="ARBA" id="ARBA00004141"/>
    </source>
</evidence>
<dbReference type="EMBL" id="KN840480">
    <property type="protein sequence ID" value="KIP08389.1"/>
    <property type="molecule type" value="Genomic_DNA"/>
</dbReference>
<dbReference type="STRING" id="745531.A0A0C3NT32"/>
<dbReference type="AlphaFoldDB" id="A0A0C3NT32"/>
<dbReference type="CDD" id="cd04590">
    <property type="entry name" value="CBS_pair_CorC_HlyC_assoc"/>
    <property type="match status" value="1"/>
</dbReference>
<accession>A0A0C3NT32</accession>
<feature type="domain" description="CNNM transmembrane" evidence="8">
    <location>
        <begin position="58"/>
        <end position="242"/>
    </location>
</feature>
<comment type="subcellular location">
    <subcellularLocation>
        <location evidence="1">Membrane</location>
        <topology evidence="1">Multi-pass membrane protein</topology>
    </subcellularLocation>
</comment>
<keyword evidence="2 5" id="KW-0812">Transmembrane</keyword>
<feature type="region of interest" description="Disordered" evidence="6">
    <location>
        <begin position="401"/>
        <end position="495"/>
    </location>
</feature>
<reference evidence="9 10" key="1">
    <citation type="journal article" date="2014" name="PLoS Genet.">
        <title>Analysis of the Phlebiopsis gigantea genome, transcriptome and secretome provides insight into its pioneer colonization strategies of wood.</title>
        <authorList>
            <person name="Hori C."/>
            <person name="Ishida T."/>
            <person name="Igarashi K."/>
            <person name="Samejima M."/>
            <person name="Suzuki H."/>
            <person name="Master E."/>
            <person name="Ferreira P."/>
            <person name="Ruiz-Duenas F.J."/>
            <person name="Held B."/>
            <person name="Canessa P."/>
            <person name="Larrondo L.F."/>
            <person name="Schmoll M."/>
            <person name="Druzhinina I.S."/>
            <person name="Kubicek C.P."/>
            <person name="Gaskell J.A."/>
            <person name="Kersten P."/>
            <person name="St John F."/>
            <person name="Glasner J."/>
            <person name="Sabat G."/>
            <person name="Splinter BonDurant S."/>
            <person name="Syed K."/>
            <person name="Yadav J."/>
            <person name="Mgbeahuruike A.C."/>
            <person name="Kovalchuk A."/>
            <person name="Asiegbu F.O."/>
            <person name="Lackner G."/>
            <person name="Hoffmeister D."/>
            <person name="Rencoret J."/>
            <person name="Gutierrez A."/>
            <person name="Sun H."/>
            <person name="Lindquist E."/>
            <person name="Barry K."/>
            <person name="Riley R."/>
            <person name="Grigoriev I.V."/>
            <person name="Henrissat B."/>
            <person name="Kues U."/>
            <person name="Berka R.M."/>
            <person name="Martinez A.T."/>
            <person name="Covert S.F."/>
            <person name="Blanchette R.A."/>
            <person name="Cullen D."/>
        </authorList>
    </citation>
    <scope>NUCLEOTIDE SEQUENCE [LARGE SCALE GENOMIC DNA]</scope>
    <source>
        <strain evidence="9 10">11061_1 CR5-6</strain>
    </source>
</reference>
<keyword evidence="3 5" id="KW-1133">Transmembrane helix</keyword>
<feature type="region of interest" description="Disordered" evidence="6">
    <location>
        <begin position="647"/>
        <end position="730"/>
    </location>
</feature>
<dbReference type="GO" id="GO:0010960">
    <property type="term" value="P:magnesium ion homeostasis"/>
    <property type="evidence" value="ECO:0007669"/>
    <property type="project" value="InterPro"/>
</dbReference>
<dbReference type="HOGENOM" id="CLU_011310_2_1_1"/>
<dbReference type="GO" id="GO:0005737">
    <property type="term" value="C:cytoplasm"/>
    <property type="evidence" value="ECO:0007669"/>
    <property type="project" value="TreeGrafter"/>
</dbReference>
<organism evidence="9 10">
    <name type="scientific">Phlebiopsis gigantea (strain 11061_1 CR5-6)</name>
    <name type="common">White-rot fungus</name>
    <name type="synonym">Peniophora gigantea</name>
    <dbReference type="NCBI Taxonomy" id="745531"/>
    <lineage>
        <taxon>Eukaryota</taxon>
        <taxon>Fungi</taxon>
        <taxon>Dikarya</taxon>
        <taxon>Basidiomycota</taxon>
        <taxon>Agaricomycotina</taxon>
        <taxon>Agaricomycetes</taxon>
        <taxon>Polyporales</taxon>
        <taxon>Phanerochaetaceae</taxon>
        <taxon>Phlebiopsis</taxon>
    </lineage>
</organism>
<feature type="transmembrane region" description="Helical" evidence="7">
    <location>
        <begin position="144"/>
        <end position="162"/>
    </location>
</feature>
<dbReference type="InterPro" id="IPR045095">
    <property type="entry name" value="ACDP"/>
</dbReference>
<dbReference type="PANTHER" id="PTHR12064">
    <property type="entry name" value="METAL TRANSPORTER CNNM"/>
    <property type="match status" value="1"/>
</dbReference>